<feature type="signal peptide" evidence="1">
    <location>
        <begin position="1"/>
        <end position="22"/>
    </location>
</feature>
<dbReference type="EMBL" id="JBHULB010000016">
    <property type="protein sequence ID" value="MFD2587683.1"/>
    <property type="molecule type" value="Genomic_DNA"/>
</dbReference>
<protein>
    <recommendedName>
        <fullName evidence="4">DUF2147 domain-containing protein</fullName>
    </recommendedName>
</protein>
<evidence type="ECO:0008006" key="4">
    <source>
        <dbReference type="Google" id="ProtNLM"/>
    </source>
</evidence>
<keyword evidence="3" id="KW-1185">Reference proteome</keyword>
<accession>A0ABW5MY18</accession>
<keyword evidence="1" id="KW-0732">Signal</keyword>
<name>A0ABW5MY18_9FLAO</name>
<sequence length="129" mass="14366">MKTTVVAIIFFSLMNSAFSQKAMDVNTNVLLGEWKLDMSPQDKSDTNFAIMRITSVDNKEMKGTFYRKGVALKNGKINTQLGIIYGALTSGDNSGQYNTAFYFENGKLYGTTHALNRGFLSVWVAEKVE</sequence>
<evidence type="ECO:0000313" key="3">
    <source>
        <dbReference type="Proteomes" id="UP001597526"/>
    </source>
</evidence>
<feature type="chain" id="PRO_5045615914" description="DUF2147 domain-containing protein" evidence="1">
    <location>
        <begin position="23"/>
        <end position="129"/>
    </location>
</feature>
<reference evidence="3" key="1">
    <citation type="journal article" date="2019" name="Int. J. Syst. Evol. Microbiol.">
        <title>The Global Catalogue of Microorganisms (GCM) 10K type strain sequencing project: providing services to taxonomists for standard genome sequencing and annotation.</title>
        <authorList>
            <consortium name="The Broad Institute Genomics Platform"/>
            <consortium name="The Broad Institute Genome Sequencing Center for Infectious Disease"/>
            <person name="Wu L."/>
            <person name="Ma J."/>
        </authorList>
    </citation>
    <scope>NUCLEOTIDE SEQUENCE [LARGE SCALE GENOMIC DNA]</scope>
    <source>
        <strain evidence="3">KCTC 52368</strain>
    </source>
</reference>
<proteinExistence type="predicted"/>
<gene>
    <name evidence="2" type="ORF">ACFSQJ_12125</name>
</gene>
<comment type="caution">
    <text evidence="2">The sequence shown here is derived from an EMBL/GenBank/DDBJ whole genome shotgun (WGS) entry which is preliminary data.</text>
</comment>
<evidence type="ECO:0000256" key="1">
    <source>
        <dbReference type="SAM" id="SignalP"/>
    </source>
</evidence>
<organism evidence="2 3">
    <name type="scientific">Croceitalea marina</name>
    <dbReference type="NCBI Taxonomy" id="1775166"/>
    <lineage>
        <taxon>Bacteria</taxon>
        <taxon>Pseudomonadati</taxon>
        <taxon>Bacteroidota</taxon>
        <taxon>Flavobacteriia</taxon>
        <taxon>Flavobacteriales</taxon>
        <taxon>Flavobacteriaceae</taxon>
        <taxon>Croceitalea</taxon>
    </lineage>
</organism>
<dbReference type="Proteomes" id="UP001597526">
    <property type="component" value="Unassembled WGS sequence"/>
</dbReference>
<dbReference type="RefSeq" id="WP_377767237.1">
    <property type="nucleotide sequence ID" value="NZ_JBHULB010000016.1"/>
</dbReference>
<evidence type="ECO:0000313" key="2">
    <source>
        <dbReference type="EMBL" id="MFD2587683.1"/>
    </source>
</evidence>